<reference evidence="1 2" key="1">
    <citation type="journal article" date="2020" name="Front. Microbiol.">
        <title>Single-cell genomics of novel Actinobacteria with the Wood-Ljungdahl pathway discovered in a serpentinizing system.</title>
        <authorList>
            <person name="Merino N."/>
            <person name="Kawai M."/>
            <person name="Boyd E.S."/>
            <person name="Colman D.R."/>
            <person name="McGlynn S.E."/>
            <person name="Nealson K.H."/>
            <person name="Kurokawa K."/>
            <person name="Hongoh Y."/>
        </authorList>
    </citation>
    <scope>NUCLEOTIDE SEQUENCE [LARGE SCALE GENOMIC DNA]</scope>
    <source>
        <strain evidence="1 2">S34</strain>
    </source>
</reference>
<gene>
    <name evidence="1" type="ORF">HKBW3S34_02584</name>
</gene>
<dbReference type="AlphaFoldDB" id="A0A6V8PHA3"/>
<dbReference type="EMBL" id="BLRZ01000487">
    <property type="protein sequence ID" value="GFP31663.1"/>
    <property type="molecule type" value="Genomic_DNA"/>
</dbReference>
<evidence type="ECO:0000313" key="1">
    <source>
        <dbReference type="EMBL" id="GFP31663.1"/>
    </source>
</evidence>
<protein>
    <submittedName>
        <fullName evidence="1">Uncharacterized protein</fullName>
    </submittedName>
</protein>
<feature type="non-terminal residue" evidence="1">
    <location>
        <position position="1"/>
    </location>
</feature>
<name>A0A6V8PHA3_9ACTN</name>
<keyword evidence="2" id="KW-1185">Reference proteome</keyword>
<sequence length="38" mass="4217">FTPTKTPKSHGMLEKKIARQIIITESYASGILNTQSLI</sequence>
<evidence type="ECO:0000313" key="2">
    <source>
        <dbReference type="Proteomes" id="UP000588083"/>
    </source>
</evidence>
<dbReference type="Proteomes" id="UP000588083">
    <property type="component" value="Unassembled WGS sequence"/>
</dbReference>
<comment type="caution">
    <text evidence="1">The sequence shown here is derived from an EMBL/GenBank/DDBJ whole genome shotgun (WGS) entry which is preliminary data.</text>
</comment>
<proteinExistence type="predicted"/>
<accession>A0A6V8PHA3</accession>
<organism evidence="1 2">
    <name type="scientific">Candidatus Hakubella thermalkaliphila</name>
    <dbReference type="NCBI Taxonomy" id="2754717"/>
    <lineage>
        <taxon>Bacteria</taxon>
        <taxon>Bacillati</taxon>
        <taxon>Actinomycetota</taxon>
        <taxon>Actinomycetota incertae sedis</taxon>
        <taxon>Candidatus Hakubellales</taxon>
        <taxon>Candidatus Hakubellaceae</taxon>
        <taxon>Candidatus Hakubella</taxon>
    </lineage>
</organism>